<evidence type="ECO:0000313" key="10">
    <source>
        <dbReference type="Proteomes" id="UP000666369"/>
    </source>
</evidence>
<accession>A0ABX0FM50</accession>
<evidence type="ECO:0000256" key="4">
    <source>
        <dbReference type="ARBA" id="ARBA00022475"/>
    </source>
</evidence>
<evidence type="ECO:0000256" key="5">
    <source>
        <dbReference type="ARBA" id="ARBA00022692"/>
    </source>
</evidence>
<feature type="transmembrane region" description="Helical" evidence="8">
    <location>
        <begin position="245"/>
        <end position="264"/>
    </location>
</feature>
<evidence type="ECO:0000256" key="8">
    <source>
        <dbReference type="RuleBase" id="RU363041"/>
    </source>
</evidence>
<proteinExistence type="inferred from homology"/>
<dbReference type="Proteomes" id="UP000666369">
    <property type="component" value="Unassembled WGS sequence"/>
</dbReference>
<sequence length="299" mass="29990">MVGMDTSILFIGLVFVLAGLVKGVTGMGLPTVAVALLTLRMPPLEAAALLIVPSSVTNVWQLAAGPALYPLWLRFRGLLVGVCVGTAIVGAAAAWMAGGGEGGAALGSAPIAGSAARAAGPASTPGAVGGGAADGMARARGAEEDALAGMAGAVLGLALVAYGLLGLTGWRMRVAARHQRWAGPLAGAATGAMSAVTGVFVMPVAPYLQALDLDKDDLVQALGMTFTVGTLALAVMLACRGQWHASAAGGSFLALLPAACGMLLGQWLRDRMHPALFRRCFFAGLVILGAHQLLRIATG</sequence>
<gene>
    <name evidence="9" type="ORF">GW587_15175</name>
</gene>
<evidence type="ECO:0000256" key="1">
    <source>
        <dbReference type="ARBA" id="ARBA00004651"/>
    </source>
</evidence>
<comment type="subcellular location">
    <subcellularLocation>
        <location evidence="1 8">Cell membrane</location>
        <topology evidence="1 8">Multi-pass membrane protein</topology>
    </subcellularLocation>
</comment>
<feature type="transmembrane region" description="Helical" evidence="8">
    <location>
        <begin position="78"/>
        <end position="98"/>
    </location>
</feature>
<keyword evidence="3" id="KW-0813">Transport</keyword>
<evidence type="ECO:0000313" key="9">
    <source>
        <dbReference type="EMBL" id="NGZ85592.1"/>
    </source>
</evidence>
<dbReference type="Pfam" id="PF01925">
    <property type="entry name" value="TauE"/>
    <property type="match status" value="1"/>
</dbReference>
<evidence type="ECO:0000256" key="3">
    <source>
        <dbReference type="ARBA" id="ARBA00022448"/>
    </source>
</evidence>
<feature type="transmembrane region" description="Helical" evidence="8">
    <location>
        <begin position="182"/>
        <end position="206"/>
    </location>
</feature>
<protein>
    <recommendedName>
        <fullName evidence="8">Probable membrane transporter protein</fullName>
    </recommendedName>
</protein>
<reference evidence="9 10" key="1">
    <citation type="submission" date="2020-01" db="EMBL/GenBank/DDBJ databases">
        <authorList>
            <person name="Lee S.D."/>
        </authorList>
    </citation>
    <scope>NUCLEOTIDE SEQUENCE [LARGE SCALE GENOMIC DNA]</scope>
    <source>
        <strain evidence="9 10">SAP-35</strain>
    </source>
</reference>
<feature type="transmembrane region" description="Helical" evidence="8">
    <location>
        <begin position="47"/>
        <end position="71"/>
    </location>
</feature>
<evidence type="ECO:0000256" key="2">
    <source>
        <dbReference type="ARBA" id="ARBA00009142"/>
    </source>
</evidence>
<dbReference type="PANTHER" id="PTHR30269">
    <property type="entry name" value="TRANSMEMBRANE PROTEIN YFCA"/>
    <property type="match status" value="1"/>
</dbReference>
<dbReference type="PANTHER" id="PTHR30269:SF32">
    <property type="entry name" value="MEMBRANE TRANSPORTER PROTEIN-RELATED"/>
    <property type="match status" value="1"/>
</dbReference>
<dbReference type="EMBL" id="JAADJT010000006">
    <property type="protein sequence ID" value="NGZ85592.1"/>
    <property type="molecule type" value="Genomic_DNA"/>
</dbReference>
<evidence type="ECO:0000256" key="6">
    <source>
        <dbReference type="ARBA" id="ARBA00022989"/>
    </source>
</evidence>
<dbReference type="InterPro" id="IPR052017">
    <property type="entry name" value="TSUP"/>
</dbReference>
<feature type="transmembrane region" description="Helical" evidence="8">
    <location>
        <begin position="218"/>
        <end position="238"/>
    </location>
</feature>
<keyword evidence="5 8" id="KW-0812">Transmembrane</keyword>
<evidence type="ECO:0000256" key="7">
    <source>
        <dbReference type="ARBA" id="ARBA00023136"/>
    </source>
</evidence>
<keyword evidence="6 8" id="KW-1133">Transmembrane helix</keyword>
<organism evidence="9 10">
    <name type="scientific">Duganella aceris</name>
    <dbReference type="NCBI Taxonomy" id="2703883"/>
    <lineage>
        <taxon>Bacteria</taxon>
        <taxon>Pseudomonadati</taxon>
        <taxon>Pseudomonadota</taxon>
        <taxon>Betaproteobacteria</taxon>
        <taxon>Burkholderiales</taxon>
        <taxon>Oxalobacteraceae</taxon>
        <taxon>Telluria group</taxon>
        <taxon>Duganella</taxon>
    </lineage>
</organism>
<name>A0ABX0FM50_9BURK</name>
<comment type="caution">
    <text evidence="9">The sequence shown here is derived from an EMBL/GenBank/DDBJ whole genome shotgun (WGS) entry which is preliminary data.</text>
</comment>
<feature type="transmembrane region" description="Helical" evidence="8">
    <location>
        <begin position="276"/>
        <end position="294"/>
    </location>
</feature>
<comment type="similarity">
    <text evidence="2 8">Belongs to the 4-toluene sulfonate uptake permease (TSUP) (TC 2.A.102) family.</text>
</comment>
<reference evidence="10" key="2">
    <citation type="submission" date="2023-07" db="EMBL/GenBank/DDBJ databases">
        <title>Duganella aceri sp. nov., isolated from tree sap.</title>
        <authorList>
            <person name="Kim I.S."/>
        </authorList>
    </citation>
    <scope>NUCLEOTIDE SEQUENCE [LARGE SCALE GENOMIC DNA]</scope>
    <source>
        <strain evidence="10">SAP-35</strain>
    </source>
</reference>
<keyword evidence="7 8" id="KW-0472">Membrane</keyword>
<dbReference type="InterPro" id="IPR002781">
    <property type="entry name" value="TM_pro_TauE-like"/>
</dbReference>
<feature type="transmembrane region" description="Helical" evidence="8">
    <location>
        <begin position="146"/>
        <end position="170"/>
    </location>
</feature>
<keyword evidence="10" id="KW-1185">Reference proteome</keyword>
<keyword evidence="4 8" id="KW-1003">Cell membrane</keyword>